<dbReference type="EMBL" id="CP095362">
    <property type="protein sequence ID" value="XAG67001.1"/>
    <property type="molecule type" value="Genomic_DNA"/>
</dbReference>
<proteinExistence type="inferred from homology"/>
<comment type="function">
    <text evidence="2">Antitoxin component of a type II toxin-antitoxin (TA) system.</text>
</comment>
<dbReference type="Pfam" id="PF02604">
    <property type="entry name" value="PhdYeFM_antitox"/>
    <property type="match status" value="1"/>
</dbReference>
<evidence type="ECO:0000256" key="2">
    <source>
        <dbReference type="RuleBase" id="RU362080"/>
    </source>
</evidence>
<reference evidence="3" key="1">
    <citation type="submission" date="2022-03" db="EMBL/GenBank/DDBJ databases">
        <title>Sea Food Isolates.</title>
        <authorList>
            <person name="Li c."/>
        </authorList>
    </citation>
    <scope>NUCLEOTIDE SEQUENCE</scope>
    <source>
        <strain evidence="3">19GA11TI05</strain>
    </source>
</reference>
<dbReference type="SUPFAM" id="SSF143120">
    <property type="entry name" value="YefM-like"/>
    <property type="match status" value="1"/>
</dbReference>
<dbReference type="Gene3D" id="3.40.1620.10">
    <property type="entry name" value="YefM-like domain"/>
    <property type="match status" value="1"/>
</dbReference>
<dbReference type="NCBIfam" id="TIGR01552">
    <property type="entry name" value="phd_fam"/>
    <property type="match status" value="1"/>
</dbReference>
<dbReference type="AlphaFoldDB" id="A0AAU6U1A0"/>
<evidence type="ECO:0000256" key="1">
    <source>
        <dbReference type="ARBA" id="ARBA00009981"/>
    </source>
</evidence>
<accession>A0AAU6U1A0</accession>
<dbReference type="InterPro" id="IPR036165">
    <property type="entry name" value="YefM-like_sf"/>
</dbReference>
<protein>
    <recommendedName>
        <fullName evidence="2">Antitoxin</fullName>
    </recommendedName>
</protein>
<gene>
    <name evidence="3" type="ORF">MRM81_08295</name>
</gene>
<sequence>MMKNVSYTMMRTELSAILDSLRNGENVTITQRGKPDVVISGTVLSSCRAEEPVAEYFAGKPETLFPADTINQFRQMEEAVKSVLPSPDFIETVRKASAQLEAAVNSDAVKEMLRITGQLSDIAGKNLTDFQKALARTKTKHADIIRALEDK</sequence>
<name>A0AAU6U1A0_UNCXX</name>
<organism evidence="3">
    <name type="scientific">bacterium 19GA11TI05</name>
    <dbReference type="NCBI Taxonomy" id="2920688"/>
    <lineage>
        <taxon>Bacteria</taxon>
    </lineage>
</organism>
<comment type="similarity">
    <text evidence="1 2">Belongs to the phD/YefM antitoxin family.</text>
</comment>
<evidence type="ECO:0000313" key="3">
    <source>
        <dbReference type="EMBL" id="XAG67001.1"/>
    </source>
</evidence>
<dbReference type="InterPro" id="IPR006442">
    <property type="entry name" value="Antitoxin_Phd/YefM"/>
</dbReference>